<evidence type="ECO:0000313" key="2">
    <source>
        <dbReference type="Proteomes" id="UP001472677"/>
    </source>
</evidence>
<accession>A0ABR2ALY9</accession>
<dbReference type="EMBL" id="JBBPBM010000508">
    <property type="protein sequence ID" value="KAK8494693.1"/>
    <property type="molecule type" value="Genomic_DNA"/>
</dbReference>
<keyword evidence="2" id="KW-1185">Reference proteome</keyword>
<comment type="caution">
    <text evidence="1">The sequence shown here is derived from an EMBL/GenBank/DDBJ whole genome shotgun (WGS) entry which is preliminary data.</text>
</comment>
<dbReference type="Proteomes" id="UP001472677">
    <property type="component" value="Unassembled WGS sequence"/>
</dbReference>
<proteinExistence type="predicted"/>
<reference evidence="1 2" key="1">
    <citation type="journal article" date="2024" name="G3 (Bethesda)">
        <title>Genome assembly of Hibiscus sabdariffa L. provides insights into metabolisms of medicinal natural products.</title>
        <authorList>
            <person name="Kim T."/>
        </authorList>
    </citation>
    <scope>NUCLEOTIDE SEQUENCE [LARGE SCALE GENOMIC DNA]</scope>
    <source>
        <strain evidence="1">TK-2024</strain>
        <tissue evidence="1">Old leaves</tissue>
    </source>
</reference>
<evidence type="ECO:0000313" key="1">
    <source>
        <dbReference type="EMBL" id="KAK8494693.1"/>
    </source>
</evidence>
<name>A0ABR2ALY9_9ROSI</name>
<gene>
    <name evidence="1" type="ORF">V6N12_016063</name>
</gene>
<organism evidence="1 2">
    <name type="scientific">Hibiscus sabdariffa</name>
    <name type="common">roselle</name>
    <dbReference type="NCBI Taxonomy" id="183260"/>
    <lineage>
        <taxon>Eukaryota</taxon>
        <taxon>Viridiplantae</taxon>
        <taxon>Streptophyta</taxon>
        <taxon>Embryophyta</taxon>
        <taxon>Tracheophyta</taxon>
        <taxon>Spermatophyta</taxon>
        <taxon>Magnoliopsida</taxon>
        <taxon>eudicotyledons</taxon>
        <taxon>Gunneridae</taxon>
        <taxon>Pentapetalae</taxon>
        <taxon>rosids</taxon>
        <taxon>malvids</taxon>
        <taxon>Malvales</taxon>
        <taxon>Malvaceae</taxon>
        <taxon>Malvoideae</taxon>
        <taxon>Hibiscus</taxon>
    </lineage>
</organism>
<sequence length="131" mass="14685">MALELELEAKIEETRRMEQSLRAGFAAFVDKVNERSMLLTMKQEMIAKEAPREKFVQDFMVFMEAIENGHLQILKNFDEKDMLNTVSTMIKTDAGEHGREQTQTVLGKDPDTPVDVVAAAMETAASGVMMG</sequence>
<protein>
    <submittedName>
        <fullName evidence="1">Uncharacterized protein</fullName>
    </submittedName>
</protein>